<dbReference type="AlphaFoldDB" id="A0A9N9FAP4"/>
<proteinExistence type="predicted"/>
<feature type="domain" description="SWR1-complex protein 3" evidence="2">
    <location>
        <begin position="7"/>
        <end position="94"/>
    </location>
</feature>
<evidence type="ECO:0000313" key="3">
    <source>
        <dbReference type="EMBL" id="CAG8521470.1"/>
    </source>
</evidence>
<dbReference type="Proteomes" id="UP000789342">
    <property type="component" value="Unassembled WGS sequence"/>
</dbReference>
<feature type="region of interest" description="Disordered" evidence="1">
    <location>
        <begin position="1"/>
        <end position="26"/>
    </location>
</feature>
<feature type="region of interest" description="Disordered" evidence="1">
    <location>
        <begin position="151"/>
        <end position="259"/>
    </location>
</feature>
<gene>
    <name evidence="3" type="ORF">AMORRO_LOCUS4227</name>
</gene>
<dbReference type="PANTHER" id="PTHR28108">
    <property type="entry name" value="SWR1-COMPLEX PROTEIN 3"/>
    <property type="match status" value="1"/>
</dbReference>
<comment type="caution">
    <text evidence="3">The sequence shown here is derived from an EMBL/GenBank/DDBJ whole genome shotgun (WGS) entry which is preliminary data.</text>
</comment>
<dbReference type="Pfam" id="PF24707">
    <property type="entry name" value="Swc3"/>
    <property type="match status" value="1"/>
</dbReference>
<dbReference type="OrthoDB" id="2162994at2759"/>
<reference evidence="3" key="1">
    <citation type="submission" date="2021-06" db="EMBL/GenBank/DDBJ databases">
        <authorList>
            <person name="Kallberg Y."/>
            <person name="Tangrot J."/>
            <person name="Rosling A."/>
        </authorList>
    </citation>
    <scope>NUCLEOTIDE SEQUENCE</scope>
    <source>
        <strain evidence="3">CL551</strain>
    </source>
</reference>
<feature type="compositionally biased region" description="Low complexity" evidence="1">
    <location>
        <begin position="154"/>
        <end position="165"/>
    </location>
</feature>
<dbReference type="GO" id="GO:0140849">
    <property type="term" value="F:ATP-dependent H2AZ histone chaperone activity"/>
    <property type="evidence" value="ECO:0007669"/>
    <property type="project" value="InterPro"/>
</dbReference>
<feature type="compositionally biased region" description="Polar residues" evidence="1">
    <location>
        <begin position="185"/>
        <end position="194"/>
    </location>
</feature>
<evidence type="ECO:0000313" key="4">
    <source>
        <dbReference type="Proteomes" id="UP000789342"/>
    </source>
</evidence>
<evidence type="ECO:0000259" key="2">
    <source>
        <dbReference type="Pfam" id="PF24707"/>
    </source>
</evidence>
<keyword evidence="4" id="KW-1185">Reference proteome</keyword>
<dbReference type="EMBL" id="CAJVPV010002220">
    <property type="protein sequence ID" value="CAG8521470.1"/>
    <property type="molecule type" value="Genomic_DNA"/>
</dbReference>
<accession>A0A9N9FAP4</accession>
<name>A0A9N9FAP4_9GLOM</name>
<feature type="compositionally biased region" description="Polar residues" evidence="1">
    <location>
        <begin position="166"/>
        <end position="176"/>
    </location>
</feature>
<dbReference type="GO" id="GO:0000812">
    <property type="term" value="C:Swr1 complex"/>
    <property type="evidence" value="ECO:0007669"/>
    <property type="project" value="InterPro"/>
</dbReference>
<protein>
    <submittedName>
        <fullName evidence="3">12691_t:CDS:1</fullName>
    </submittedName>
</protein>
<dbReference type="PANTHER" id="PTHR28108:SF1">
    <property type="entry name" value="SWR1-COMPLEX PROTEIN 3"/>
    <property type="match status" value="1"/>
</dbReference>
<sequence length="382" mass="42040">MSRKRAESLKGLPLPTSNRPQSDKEMASMHNYRESGILLLSLTQSRQAWTSSILKKFSSKQDVVYHPVLPEHTNPNASVSLLGKCHITIGPHTFYDTKIYEAVYEARNPDVQCGNLQIQPNSLTGSQFQTLPQTASQPDAQMLPQSLAQPVALQTSTQTQQSSTQKINSYSTSSRPIQPAIQPRPANQTQSQVPIQPRGTAKISARSTPSNSPTPSAVPASSMNTQNISSNVSSYVNSNLSSSSASGNTQSMNGSRVVPSSALPANSQLTALFQTITPSQILVIQEQLRQPQAAINMTPEQKTALINQLTTIHQLLTSPQQPQQTQQQLQQIHSRPQPLATRSKQIVRYELLLEFRETKSDKWLFPKEAVLEAMSMSEPYDV</sequence>
<evidence type="ECO:0000256" key="1">
    <source>
        <dbReference type="SAM" id="MobiDB-lite"/>
    </source>
</evidence>
<dbReference type="InterPro" id="IPR037651">
    <property type="entry name" value="Swc3"/>
</dbReference>
<organism evidence="3 4">
    <name type="scientific">Acaulospora morrowiae</name>
    <dbReference type="NCBI Taxonomy" id="94023"/>
    <lineage>
        <taxon>Eukaryota</taxon>
        <taxon>Fungi</taxon>
        <taxon>Fungi incertae sedis</taxon>
        <taxon>Mucoromycota</taxon>
        <taxon>Glomeromycotina</taxon>
        <taxon>Glomeromycetes</taxon>
        <taxon>Diversisporales</taxon>
        <taxon>Acaulosporaceae</taxon>
        <taxon>Acaulospora</taxon>
    </lineage>
</organism>
<feature type="compositionally biased region" description="Low complexity" evidence="1">
    <location>
        <begin position="227"/>
        <end position="253"/>
    </location>
</feature>
<dbReference type="InterPro" id="IPR057558">
    <property type="entry name" value="Swc3_dom"/>
</dbReference>
<feature type="compositionally biased region" description="Polar residues" evidence="1">
    <location>
        <begin position="205"/>
        <end position="226"/>
    </location>
</feature>